<dbReference type="SMART" id="SM00248">
    <property type="entry name" value="ANK"/>
    <property type="match status" value="6"/>
</dbReference>
<dbReference type="PROSITE" id="PS50088">
    <property type="entry name" value="ANK_REPEAT"/>
    <property type="match status" value="1"/>
</dbReference>
<dbReference type="InterPro" id="IPR056884">
    <property type="entry name" value="NPHP3-like_N"/>
</dbReference>
<dbReference type="PROSITE" id="PS50297">
    <property type="entry name" value="ANK_REP_REGION"/>
    <property type="match status" value="1"/>
</dbReference>
<dbReference type="InterPro" id="IPR036770">
    <property type="entry name" value="Ankyrin_rpt-contain_sf"/>
</dbReference>
<name>A0A2H2ZAD7_TRIPA</name>
<keyword evidence="6" id="KW-1185">Reference proteome</keyword>
<accession>A0A2H2ZAD7</accession>
<gene>
    <name evidence="5" type="ORF">A9Z42_0034750</name>
</gene>
<dbReference type="AlphaFoldDB" id="A0A2H2ZAD7"/>
<dbReference type="Pfam" id="PF12796">
    <property type="entry name" value="Ank_2"/>
    <property type="match status" value="2"/>
</dbReference>
<dbReference type="Pfam" id="PF24883">
    <property type="entry name" value="NPHP3_N"/>
    <property type="match status" value="1"/>
</dbReference>
<evidence type="ECO:0000256" key="2">
    <source>
        <dbReference type="ARBA" id="ARBA00023043"/>
    </source>
</evidence>
<dbReference type="SUPFAM" id="SSF48403">
    <property type="entry name" value="Ankyrin repeat"/>
    <property type="match status" value="1"/>
</dbReference>
<keyword evidence="1" id="KW-0677">Repeat</keyword>
<dbReference type="EMBL" id="LFMI01000377">
    <property type="protein sequence ID" value="OTA03028.1"/>
    <property type="molecule type" value="Genomic_DNA"/>
</dbReference>
<comment type="caution">
    <text evidence="5">The sequence shown here is derived from an EMBL/GenBank/DDBJ whole genome shotgun (WGS) entry which is preliminary data.</text>
</comment>
<dbReference type="Proteomes" id="UP000219286">
    <property type="component" value="Unassembled WGS sequence"/>
</dbReference>
<evidence type="ECO:0000256" key="3">
    <source>
        <dbReference type="PROSITE-ProRule" id="PRU00023"/>
    </source>
</evidence>
<dbReference type="Pfam" id="PF00023">
    <property type="entry name" value="Ank"/>
    <property type="match status" value="1"/>
</dbReference>
<dbReference type="InterPro" id="IPR002110">
    <property type="entry name" value="Ankyrin_rpt"/>
</dbReference>
<organism evidence="5 6">
    <name type="scientific">Trichoderma parareesei</name>
    <name type="common">Filamentous fungus</name>
    <dbReference type="NCBI Taxonomy" id="858221"/>
    <lineage>
        <taxon>Eukaryota</taxon>
        <taxon>Fungi</taxon>
        <taxon>Dikarya</taxon>
        <taxon>Ascomycota</taxon>
        <taxon>Pezizomycotina</taxon>
        <taxon>Sordariomycetes</taxon>
        <taxon>Hypocreomycetidae</taxon>
        <taxon>Hypocreales</taxon>
        <taxon>Hypocreaceae</taxon>
        <taxon>Trichoderma</taxon>
    </lineage>
</organism>
<feature type="domain" description="Nephrocystin 3-like N-terminal" evidence="4">
    <location>
        <begin position="15"/>
        <end position="90"/>
    </location>
</feature>
<dbReference type="OrthoDB" id="4899181at2759"/>
<evidence type="ECO:0000259" key="4">
    <source>
        <dbReference type="Pfam" id="PF24883"/>
    </source>
</evidence>
<dbReference type="SUPFAM" id="SSF52540">
    <property type="entry name" value="P-loop containing nucleoside triphosphate hydrolases"/>
    <property type="match status" value="1"/>
</dbReference>
<evidence type="ECO:0000313" key="5">
    <source>
        <dbReference type="EMBL" id="OTA03028.1"/>
    </source>
</evidence>
<dbReference type="InterPro" id="IPR027417">
    <property type="entry name" value="P-loop_NTPase"/>
</dbReference>
<sequence length="628" mass="71382">MSQDEAFFYHVQAEYRRQTNSRSGIVDWDYDSLKRMLRSLLDYPLPRPLYLIIDAVDESDEEDRRSIIKLLFEIAGKTTLGIVKIFVASRPVEQLDVRRQNINSIIKLQAETLHDISRFARSILDGLNVSLLLDKATEYIINNANGVFLWVRLVGCELEACLEDCESEDVIFQRLKQLPTELDDFYQLMLTRLDNKPYTADSIAMFQSIFWAARSVTPDELLQAVAISNIPHMEPLTDESLEKRIPLKGRITRCGGNFLEFKQFNGFETVQIMHQTVRDFFLRPHGYAARTKFLMRERDAIKYVAKMCVRYLILCSKCTTLAEKVPATSLWNWQHYDVYVRYLNRRPLVSYALSFFEQYGNRRNREFGVSDLVAELDQGRGISAPFVYLLEKWMFSTLHIRLQARESGIPADKQVNAAINFRMDLLYAAVMGGYHVAVEILLTAGTDVNYGWKGWRTALSLAAENGHAAVVNVILANEDVHVNSRDEQGKTPMCWAAEKGHEDVVVRLLGHKDIEAFVPDKQARTPLLLAAANGHEAVVNIFVKHNAVVVNHQDKKGKTALLWAVENGHIGVVTGLLSHYHIDPNVEDQLGRTPLSLAAEQGHDAMVRLLLSHPLVKADSPQDQGKSR</sequence>
<dbReference type="PANTHER" id="PTHR24198">
    <property type="entry name" value="ANKYRIN REPEAT AND PROTEIN KINASE DOMAIN-CONTAINING PROTEIN"/>
    <property type="match status" value="1"/>
</dbReference>
<evidence type="ECO:0000256" key="1">
    <source>
        <dbReference type="ARBA" id="ARBA00022737"/>
    </source>
</evidence>
<evidence type="ECO:0000313" key="6">
    <source>
        <dbReference type="Proteomes" id="UP000219286"/>
    </source>
</evidence>
<feature type="repeat" description="ANK" evidence="3">
    <location>
        <begin position="590"/>
        <end position="613"/>
    </location>
</feature>
<reference evidence="5 6" key="1">
    <citation type="journal article" date="2015" name="Genome Announc.">
        <title>Genome sequence and annotation of Trichoderma parareesei, the ancestor of the cellulase producer Trichoderma reesei.</title>
        <authorList>
            <person name="Yang D."/>
            <person name="Pomraning K."/>
            <person name="Kopchinskiy A."/>
            <person name="Karimi Aghcheh R."/>
            <person name="Atanasova L."/>
            <person name="Chenthamara K."/>
            <person name="Baker S.E."/>
            <person name="Zhang R."/>
            <person name="Shen Q."/>
            <person name="Freitag M."/>
            <person name="Kubicek C.P."/>
            <person name="Druzhinina I.S."/>
        </authorList>
    </citation>
    <scope>NUCLEOTIDE SEQUENCE [LARGE SCALE GENOMIC DNA]</scope>
    <source>
        <strain evidence="5 6">CBS 125925</strain>
    </source>
</reference>
<proteinExistence type="predicted"/>
<keyword evidence="2 3" id="KW-0040">ANK repeat</keyword>
<dbReference type="Gene3D" id="1.25.40.20">
    <property type="entry name" value="Ankyrin repeat-containing domain"/>
    <property type="match status" value="2"/>
</dbReference>
<dbReference type="PANTHER" id="PTHR24198:SF165">
    <property type="entry name" value="ANKYRIN REPEAT-CONTAINING PROTEIN-RELATED"/>
    <property type="match status" value="1"/>
</dbReference>
<protein>
    <recommendedName>
        <fullName evidence="4">Nephrocystin 3-like N-terminal domain-containing protein</fullName>
    </recommendedName>
</protein>